<dbReference type="PANTHER" id="PTHR34819:SF3">
    <property type="entry name" value="CELL SURFACE PROTEIN"/>
    <property type="match status" value="1"/>
</dbReference>
<dbReference type="Gene3D" id="2.60.40.10">
    <property type="entry name" value="Immunoglobulins"/>
    <property type="match status" value="1"/>
</dbReference>
<feature type="signal peptide" evidence="1">
    <location>
        <begin position="1"/>
        <end position="23"/>
    </location>
</feature>
<sequence>MLKPLNILLVLLFNICLSYSQTADLSIAIEAQNLNGTAVSQVNIYEDFQYVITVLNSGNSVDNASISINFDTDLTINSYASQNNMNGASDINNINIVNNVLTASIATMPNNSSVELLVLLTAPTNLGGIAANGTISPPDNVEDINTSNNQSIISIDVLDIDIDFEVTHTQLIPQEGTAINAWGDSVTYQFTITNNSAIDFPLTEIQGNLILVSPNENGQPFVEFMSLECIGTSNGTVCPDLSDVLGTSATVSVSSSSLPTTLFFNDVELEITSGGSITFEMVYRYSNFSCSVDPMPIQVNSFIKISINHQMLSSVNSNFVTTHLLEANLCPETDICIETVQVDPVPNATIDYNQEITLITTVCNMGSVETPMRFFLQNLSYPIVTWNIVSVNCMGTSGPVSCGDFTLTTEGQVWTSNSFMLQPNTTITIETVIEYVQPECNTNASPIPVVIRSGTNILDSQLVDSNPMNNYFSNELQLPPVLNACVASDLQVTKVQTSPELPNGSSTSNTIEWGSVSYEITVYNDGDADAIIEVRDFMPSVNSEDVSIYGRLISVECSGTTGTASCFNMEHVNVGELLDGVVEDGVADTFWQIIPEDNWELPANSSVSFNVTVDWLPECSTSAIKATNRVSAYYVNDIIDSIITNNEADVDTYFAPCVDLVTQTYPEFTQVNTNQIFNWVIDISNSATSSNATDVLFEDTLNNAFTIVGDPTCSVASGIASCISNFEITGNFVSGIIPNMEAGSTVKIVIPVSAPSFGGAFNNIAEAIPSAENNEELTPETNISINSVQVIAPVLQKSFVPETIFEGGESELIFTIYNIASNPAQTQISFTDNLPNGVLLSSVPNWIESNGSTATLIGAIGDTFVGVENLVFAEGVESCTFSVMVTSEFTGSYLNNFQNFSDNNNIDTSQTSATLNVIVDASDVDIEIIKTVTPTDVVFGEEVYFTITATNLGTMTATLIEVIDMLPQGYEFVSATVSFGVFDEASFMWHIPYLESNFSETLTISAKVLSSNNLTNLAVLQHVNEIDRDLTNNEDEATVEISNCLIIPEGISPNNDGKNDKLVIPCIEDYSENTFKIYNRYGTQIYEAKNYVNTWEGKANMGLLKSSKILPVGTYFYVLEINGIQQPFVGYVYLNY</sequence>
<dbReference type="STRING" id="1249933.SAMN04489797_1443"/>
<evidence type="ECO:0000259" key="3">
    <source>
        <dbReference type="Pfam" id="PF25564"/>
    </source>
</evidence>
<dbReference type="Proteomes" id="UP000198963">
    <property type="component" value="Chromosome I"/>
</dbReference>
<dbReference type="AlphaFoldDB" id="A0A1H1RL30"/>
<feature type="domain" description="DUF7933" evidence="3">
    <location>
        <begin position="793"/>
        <end position="917"/>
    </location>
</feature>
<evidence type="ECO:0000313" key="4">
    <source>
        <dbReference type="EMBL" id="SDS36398.1"/>
    </source>
</evidence>
<feature type="domain" description="DUF11" evidence="2">
    <location>
        <begin position="925"/>
        <end position="1039"/>
    </location>
</feature>
<feature type="chain" id="PRO_5009258988" evidence="1">
    <location>
        <begin position="24"/>
        <end position="1136"/>
    </location>
</feature>
<organism evidence="4 5">
    <name type="scientific">Winogradskyella sediminis</name>
    <dbReference type="NCBI Taxonomy" id="1382466"/>
    <lineage>
        <taxon>Bacteria</taxon>
        <taxon>Pseudomonadati</taxon>
        <taxon>Bacteroidota</taxon>
        <taxon>Flavobacteriia</taxon>
        <taxon>Flavobacteriales</taxon>
        <taxon>Flavobacteriaceae</taxon>
        <taxon>Winogradskyella</taxon>
    </lineage>
</organism>
<dbReference type="PANTHER" id="PTHR34819">
    <property type="entry name" value="LARGE CYSTEINE-RICH PERIPLASMIC PROTEIN OMCB"/>
    <property type="match status" value="1"/>
</dbReference>
<dbReference type="EMBL" id="LT629774">
    <property type="protein sequence ID" value="SDS36398.1"/>
    <property type="molecule type" value="Genomic_DNA"/>
</dbReference>
<evidence type="ECO:0000259" key="2">
    <source>
        <dbReference type="Pfam" id="PF01345"/>
    </source>
</evidence>
<name>A0A1H1RL30_9FLAO</name>
<evidence type="ECO:0000256" key="1">
    <source>
        <dbReference type="SAM" id="SignalP"/>
    </source>
</evidence>
<dbReference type="InterPro" id="IPR001434">
    <property type="entry name" value="OmcB-like_DUF11"/>
</dbReference>
<dbReference type="RefSeq" id="WP_092445677.1">
    <property type="nucleotide sequence ID" value="NZ_LT629774.1"/>
</dbReference>
<dbReference type="InterPro" id="IPR047589">
    <property type="entry name" value="DUF11_rpt"/>
</dbReference>
<dbReference type="NCBIfam" id="TIGR04131">
    <property type="entry name" value="Bac_Flav_CTERM"/>
    <property type="match status" value="1"/>
</dbReference>
<dbReference type="Pfam" id="PF13585">
    <property type="entry name" value="CHU_C"/>
    <property type="match status" value="1"/>
</dbReference>
<dbReference type="InterPro" id="IPR057693">
    <property type="entry name" value="DUF7933"/>
</dbReference>
<accession>A0A1H1RL30</accession>
<dbReference type="Pfam" id="PF01345">
    <property type="entry name" value="DUF11"/>
    <property type="match status" value="1"/>
</dbReference>
<evidence type="ECO:0000313" key="5">
    <source>
        <dbReference type="Proteomes" id="UP000198963"/>
    </source>
</evidence>
<keyword evidence="5" id="KW-1185">Reference proteome</keyword>
<dbReference type="InterPro" id="IPR051172">
    <property type="entry name" value="Chlamydia_OmcB"/>
</dbReference>
<proteinExistence type="predicted"/>
<reference evidence="4 5" key="1">
    <citation type="submission" date="2016-10" db="EMBL/GenBank/DDBJ databases">
        <authorList>
            <person name="Varghese N."/>
            <person name="Submissions S."/>
        </authorList>
    </citation>
    <scope>NUCLEOTIDE SEQUENCE [LARGE SCALE GENOMIC DNA]</scope>
    <source>
        <strain evidence="4 5">RHA_55</strain>
    </source>
</reference>
<dbReference type="InterPro" id="IPR026341">
    <property type="entry name" value="T9SS_type_B"/>
</dbReference>
<dbReference type="InterPro" id="IPR013783">
    <property type="entry name" value="Ig-like_fold"/>
</dbReference>
<dbReference type="Pfam" id="PF25564">
    <property type="entry name" value="DUF7933"/>
    <property type="match status" value="1"/>
</dbReference>
<gene>
    <name evidence="4" type="ORF">SAMN04489797_1443</name>
</gene>
<dbReference type="NCBIfam" id="TIGR01451">
    <property type="entry name" value="B_ant_repeat"/>
    <property type="match status" value="1"/>
</dbReference>
<keyword evidence="1" id="KW-0732">Signal</keyword>
<protein>
    <submittedName>
        <fullName evidence="4">Conserved repeat domain-containing protein/gliding motility-associated C-terminal domain-containing protein</fullName>
    </submittedName>
</protein>